<accession>A0A3M7QRU7</accession>
<sequence length="75" mass="8717">MWVRYTEDRLYIPISNKRKRGHLIKTKSALEFQQSELVPNREIGTESLDDDEKAHDDVVTAATISKKRANMEKTI</sequence>
<dbReference type="AlphaFoldDB" id="A0A3M7QRU7"/>
<dbReference type="EMBL" id="REGN01005265">
    <property type="protein sequence ID" value="RNA14070.1"/>
    <property type="molecule type" value="Genomic_DNA"/>
</dbReference>
<organism evidence="1 2">
    <name type="scientific">Brachionus plicatilis</name>
    <name type="common">Marine rotifer</name>
    <name type="synonym">Brachionus muelleri</name>
    <dbReference type="NCBI Taxonomy" id="10195"/>
    <lineage>
        <taxon>Eukaryota</taxon>
        <taxon>Metazoa</taxon>
        <taxon>Spiralia</taxon>
        <taxon>Gnathifera</taxon>
        <taxon>Rotifera</taxon>
        <taxon>Eurotatoria</taxon>
        <taxon>Monogononta</taxon>
        <taxon>Pseudotrocha</taxon>
        <taxon>Ploima</taxon>
        <taxon>Brachionidae</taxon>
        <taxon>Brachionus</taxon>
    </lineage>
</organism>
<keyword evidence="2" id="KW-1185">Reference proteome</keyword>
<dbReference type="Proteomes" id="UP000276133">
    <property type="component" value="Unassembled WGS sequence"/>
</dbReference>
<evidence type="ECO:0000313" key="2">
    <source>
        <dbReference type="Proteomes" id="UP000276133"/>
    </source>
</evidence>
<reference evidence="1 2" key="1">
    <citation type="journal article" date="2018" name="Sci. Rep.">
        <title>Genomic signatures of local adaptation to the degree of environmental predictability in rotifers.</title>
        <authorList>
            <person name="Franch-Gras L."/>
            <person name="Hahn C."/>
            <person name="Garcia-Roger E.M."/>
            <person name="Carmona M.J."/>
            <person name="Serra M."/>
            <person name="Gomez A."/>
        </authorList>
    </citation>
    <scope>NUCLEOTIDE SEQUENCE [LARGE SCALE GENOMIC DNA]</scope>
    <source>
        <strain evidence="1">HYR1</strain>
    </source>
</reference>
<protein>
    <submittedName>
        <fullName evidence="1">Uncharacterized protein</fullName>
    </submittedName>
</protein>
<comment type="caution">
    <text evidence="1">The sequence shown here is derived from an EMBL/GenBank/DDBJ whole genome shotgun (WGS) entry which is preliminary data.</text>
</comment>
<gene>
    <name evidence="1" type="ORF">BpHYR1_006912</name>
</gene>
<proteinExistence type="predicted"/>
<name>A0A3M7QRU7_BRAPC</name>
<evidence type="ECO:0000313" key="1">
    <source>
        <dbReference type="EMBL" id="RNA14070.1"/>
    </source>
</evidence>